<name>A0ACC2J8B5_9PEZI</name>
<protein>
    <submittedName>
        <fullName evidence="1">Uncharacterized protein</fullName>
    </submittedName>
</protein>
<dbReference type="Proteomes" id="UP001153334">
    <property type="component" value="Unassembled WGS sequence"/>
</dbReference>
<sequence>MPPRPPFFELGTRSFICNSCLSALRKRSPATAWLIRQSSQATHAFAPNRTKPRSPEQEAERLKALKSLGLLQDAPDKLSVNYFEQGEGGALRRIQDQDEFSKALIDPGGELDSRLKEFEDQLQGMTSMAKVIEDMGGKEEADKLRRQFALDSGRIVDDVLEEGDDPSILSSLAIPIFGLNGNRQNRIHRLNNWLRRCCRIRQKYTTLPKDVEGLWKAYSGARTTMSERWHTVPAPTWEMLWHVLSTEYTFSTNRMSYIHVLAKDMQKSGVTLLPKQQILTIEAMFLDGWESEAIENHRRHVSTLGTDPETFLAYWQLGLQMYCRVGDFERAQRVANTILESPYETDPRFVQPLIKLCAETPATVEAGFKLYRDLRVRLGDSMTIQDYDKMISYFLASGNTEFALFIFVDMMKSGSIDLATVERYPPSIANPFFFGKWLKRLIGTGDREGALNVLHFMKSQNITPQAIQVNGLIGAWLRTGAADDVQKAEDIAWEMINTRIQFVERRKRKLSLDGMSLHTADRGWPRANLETFSLLAENYKERNLTAKMGPLWRSFQEAEIAPDSFIFNQLLFSLLQDGKGETLLPLYQEMVRRFKLKPDSHTFMALWQALPVNRLTKILPQDLGAETSRTRALFAEMRKHISIFKTNDGMKMDNFLARNILHSFRKIRDRAGLLLAYRALRRVVNYNPSDMVVCEMLLGTLDLDKLTKRREGYKLIRARASLDDYLVYRQQELAESGEINKDEGMSLELRAEETGNFLELHLEAAFSDMKEEHARQLAIETAIEMGLQTHAAIAQQAKSCPDP</sequence>
<dbReference type="EMBL" id="JAPESX010000052">
    <property type="protein sequence ID" value="KAJ8123686.1"/>
    <property type="molecule type" value="Genomic_DNA"/>
</dbReference>
<reference evidence="1" key="1">
    <citation type="submission" date="2022-11" db="EMBL/GenBank/DDBJ databases">
        <title>Genome Sequence of Nemania bipapillata.</title>
        <authorList>
            <person name="Buettner E."/>
        </authorList>
    </citation>
    <scope>NUCLEOTIDE SEQUENCE</scope>
    <source>
        <strain evidence="1">CP14</strain>
    </source>
</reference>
<accession>A0ACC2J8B5</accession>
<gene>
    <name evidence="1" type="ORF">ONZ43_g421</name>
</gene>
<comment type="caution">
    <text evidence="1">The sequence shown here is derived from an EMBL/GenBank/DDBJ whole genome shotgun (WGS) entry which is preliminary data.</text>
</comment>
<evidence type="ECO:0000313" key="1">
    <source>
        <dbReference type="EMBL" id="KAJ8123686.1"/>
    </source>
</evidence>
<proteinExistence type="predicted"/>
<evidence type="ECO:0000313" key="2">
    <source>
        <dbReference type="Proteomes" id="UP001153334"/>
    </source>
</evidence>
<organism evidence="1 2">
    <name type="scientific">Nemania bipapillata</name>
    <dbReference type="NCBI Taxonomy" id="110536"/>
    <lineage>
        <taxon>Eukaryota</taxon>
        <taxon>Fungi</taxon>
        <taxon>Dikarya</taxon>
        <taxon>Ascomycota</taxon>
        <taxon>Pezizomycotina</taxon>
        <taxon>Sordariomycetes</taxon>
        <taxon>Xylariomycetidae</taxon>
        <taxon>Xylariales</taxon>
        <taxon>Xylariaceae</taxon>
        <taxon>Nemania</taxon>
    </lineage>
</organism>
<keyword evidence="2" id="KW-1185">Reference proteome</keyword>